<dbReference type="Proteomes" id="UP001162483">
    <property type="component" value="Unassembled WGS sequence"/>
</dbReference>
<evidence type="ECO:0000313" key="1">
    <source>
        <dbReference type="EMBL" id="CAI9551062.1"/>
    </source>
</evidence>
<dbReference type="EMBL" id="CATNWA010005940">
    <property type="protein sequence ID" value="CAI9551062.1"/>
    <property type="molecule type" value="Genomic_DNA"/>
</dbReference>
<comment type="caution">
    <text evidence="1">The sequence shown here is derived from an EMBL/GenBank/DDBJ whole genome shotgun (WGS) entry which is preliminary data.</text>
</comment>
<organism evidence="1 2">
    <name type="scientific">Staurois parvus</name>
    <dbReference type="NCBI Taxonomy" id="386267"/>
    <lineage>
        <taxon>Eukaryota</taxon>
        <taxon>Metazoa</taxon>
        <taxon>Chordata</taxon>
        <taxon>Craniata</taxon>
        <taxon>Vertebrata</taxon>
        <taxon>Euteleostomi</taxon>
        <taxon>Amphibia</taxon>
        <taxon>Batrachia</taxon>
        <taxon>Anura</taxon>
        <taxon>Neobatrachia</taxon>
        <taxon>Ranoidea</taxon>
        <taxon>Ranidae</taxon>
        <taxon>Staurois</taxon>
    </lineage>
</organism>
<proteinExistence type="predicted"/>
<evidence type="ECO:0000313" key="2">
    <source>
        <dbReference type="Proteomes" id="UP001162483"/>
    </source>
</evidence>
<accession>A0ABN9BUC2</accession>
<reference evidence="1" key="1">
    <citation type="submission" date="2023-05" db="EMBL/GenBank/DDBJ databases">
        <authorList>
            <person name="Stuckert A."/>
        </authorList>
    </citation>
    <scope>NUCLEOTIDE SEQUENCE</scope>
</reference>
<protein>
    <submittedName>
        <fullName evidence="1">Uncharacterized protein</fullName>
    </submittedName>
</protein>
<keyword evidence="2" id="KW-1185">Reference proteome</keyword>
<gene>
    <name evidence="1" type="ORF">SPARVUS_LOCUS3678816</name>
</gene>
<sequence>MHHGRRVLRWQADRFGYWQDSIGWKEFSPFPGFSYRSTVSKRRFVNEKSWRMEQRREQLLQRTSLQG</sequence>
<name>A0ABN9BUC2_9NEOB</name>